<dbReference type="Pfam" id="PF00027">
    <property type="entry name" value="cNMP_binding"/>
    <property type="match status" value="1"/>
</dbReference>
<evidence type="ECO:0000256" key="1">
    <source>
        <dbReference type="ARBA" id="ARBA00023015"/>
    </source>
</evidence>
<dbReference type="PRINTS" id="PR00034">
    <property type="entry name" value="HTHCRP"/>
</dbReference>
<keyword evidence="1" id="KW-0805">Transcription regulation</keyword>
<evidence type="ECO:0000313" key="6">
    <source>
        <dbReference type="EMBL" id="TQV75926.1"/>
    </source>
</evidence>
<accession>A0A545TFI3</accession>
<feature type="domain" description="Cyclic nucleotide-binding" evidence="4">
    <location>
        <begin position="14"/>
        <end position="83"/>
    </location>
</feature>
<dbReference type="InterPro" id="IPR014710">
    <property type="entry name" value="RmlC-like_jellyroll"/>
</dbReference>
<dbReference type="CDD" id="cd00092">
    <property type="entry name" value="HTH_CRP"/>
    <property type="match status" value="1"/>
</dbReference>
<proteinExistence type="predicted"/>
<gene>
    <name evidence="6" type="ORF">FKG95_23610</name>
</gene>
<dbReference type="AlphaFoldDB" id="A0A545TFI3"/>
<dbReference type="PROSITE" id="PS50042">
    <property type="entry name" value="CNMP_BINDING_3"/>
    <property type="match status" value="1"/>
</dbReference>
<feature type="domain" description="HTH crp-type" evidence="5">
    <location>
        <begin position="145"/>
        <end position="219"/>
    </location>
</feature>
<keyword evidence="2" id="KW-0238">DNA-binding</keyword>
<dbReference type="InterPro" id="IPR000595">
    <property type="entry name" value="cNMP-bd_dom"/>
</dbReference>
<dbReference type="InterPro" id="IPR018490">
    <property type="entry name" value="cNMP-bd_dom_sf"/>
</dbReference>
<reference evidence="6 7" key="1">
    <citation type="submission" date="2019-06" db="EMBL/GenBank/DDBJ databases">
        <title>Whole genome sequence for Rhodospirillaceae sp. R148.</title>
        <authorList>
            <person name="Wang G."/>
        </authorList>
    </citation>
    <scope>NUCLEOTIDE SEQUENCE [LARGE SCALE GENOMIC DNA]</scope>
    <source>
        <strain evidence="6 7">R148</strain>
    </source>
</reference>
<dbReference type="GO" id="GO:0003677">
    <property type="term" value="F:DNA binding"/>
    <property type="evidence" value="ECO:0007669"/>
    <property type="project" value="UniProtKB-KW"/>
</dbReference>
<keyword evidence="3" id="KW-0804">Transcription</keyword>
<organism evidence="6 7">
    <name type="scientific">Denitrobaculum tricleocarpae</name>
    <dbReference type="NCBI Taxonomy" id="2591009"/>
    <lineage>
        <taxon>Bacteria</taxon>
        <taxon>Pseudomonadati</taxon>
        <taxon>Pseudomonadota</taxon>
        <taxon>Alphaproteobacteria</taxon>
        <taxon>Rhodospirillales</taxon>
        <taxon>Rhodospirillaceae</taxon>
        <taxon>Denitrobaculum</taxon>
    </lineage>
</organism>
<dbReference type="InterPro" id="IPR050397">
    <property type="entry name" value="Env_Response_Regulators"/>
</dbReference>
<evidence type="ECO:0000259" key="4">
    <source>
        <dbReference type="PROSITE" id="PS50042"/>
    </source>
</evidence>
<dbReference type="GO" id="GO:0003700">
    <property type="term" value="F:DNA-binding transcription factor activity"/>
    <property type="evidence" value="ECO:0007669"/>
    <property type="project" value="InterPro"/>
</dbReference>
<dbReference type="PANTHER" id="PTHR24567">
    <property type="entry name" value="CRP FAMILY TRANSCRIPTIONAL REGULATORY PROTEIN"/>
    <property type="match status" value="1"/>
</dbReference>
<keyword evidence="7" id="KW-1185">Reference proteome</keyword>
<comment type="caution">
    <text evidence="6">The sequence shown here is derived from an EMBL/GenBank/DDBJ whole genome shotgun (WGS) entry which is preliminary data.</text>
</comment>
<dbReference type="SMART" id="SM00419">
    <property type="entry name" value="HTH_CRP"/>
    <property type="match status" value="1"/>
</dbReference>
<dbReference type="SUPFAM" id="SSF46785">
    <property type="entry name" value="Winged helix' DNA-binding domain"/>
    <property type="match status" value="1"/>
</dbReference>
<dbReference type="PANTHER" id="PTHR24567:SF75">
    <property type="entry name" value="FUMARATE AND NITRATE REDUCTION REGULATORY PROTEIN"/>
    <property type="match status" value="1"/>
</dbReference>
<dbReference type="Proteomes" id="UP000315252">
    <property type="component" value="Unassembled WGS sequence"/>
</dbReference>
<sequence length="228" mass="25052">MSSCAACPVRDLSFCNALSDEELDHLNRVSSDVSLTTGQSLFDEGAPADHVFNVTSGAMKVYKLLSDGRRQITGFLFPGDFLGLSTRDAYAYSAEAVCSTQLCRFNRQKLEHLLRDFPKVERRLLGIANDELALAQEQMLILGRKTAKEKIASFLLMLSRRAKKSGSQSNPIALPITRTDMADFLGLTTETVSRTITQLKSSGLITLLPGNEVRLESLEALEDMAEGE</sequence>
<evidence type="ECO:0000313" key="7">
    <source>
        <dbReference type="Proteomes" id="UP000315252"/>
    </source>
</evidence>
<dbReference type="PROSITE" id="PS00042">
    <property type="entry name" value="HTH_CRP_1"/>
    <property type="match status" value="1"/>
</dbReference>
<dbReference type="EMBL" id="VHSH01000009">
    <property type="protein sequence ID" value="TQV75926.1"/>
    <property type="molecule type" value="Genomic_DNA"/>
</dbReference>
<dbReference type="SUPFAM" id="SSF51206">
    <property type="entry name" value="cAMP-binding domain-like"/>
    <property type="match status" value="1"/>
</dbReference>
<dbReference type="InterPro" id="IPR012318">
    <property type="entry name" value="HTH_CRP"/>
</dbReference>
<dbReference type="Pfam" id="PF13545">
    <property type="entry name" value="HTH_Crp_2"/>
    <property type="match status" value="1"/>
</dbReference>
<dbReference type="FunFam" id="1.10.10.10:FF:000028">
    <property type="entry name" value="Fumarate/nitrate reduction transcriptional regulator Fnr"/>
    <property type="match status" value="1"/>
</dbReference>
<dbReference type="OrthoDB" id="7584044at2"/>
<dbReference type="InterPro" id="IPR036390">
    <property type="entry name" value="WH_DNA-bd_sf"/>
</dbReference>
<evidence type="ECO:0000256" key="2">
    <source>
        <dbReference type="ARBA" id="ARBA00023125"/>
    </source>
</evidence>
<dbReference type="GO" id="GO:0005829">
    <property type="term" value="C:cytosol"/>
    <property type="evidence" value="ECO:0007669"/>
    <property type="project" value="TreeGrafter"/>
</dbReference>
<dbReference type="Gene3D" id="2.60.120.10">
    <property type="entry name" value="Jelly Rolls"/>
    <property type="match status" value="1"/>
</dbReference>
<dbReference type="PROSITE" id="PS51063">
    <property type="entry name" value="HTH_CRP_2"/>
    <property type="match status" value="1"/>
</dbReference>
<dbReference type="Gene3D" id="1.10.10.10">
    <property type="entry name" value="Winged helix-like DNA-binding domain superfamily/Winged helix DNA-binding domain"/>
    <property type="match status" value="1"/>
</dbReference>
<dbReference type="CDD" id="cd00038">
    <property type="entry name" value="CAP_ED"/>
    <property type="match status" value="1"/>
</dbReference>
<dbReference type="InterPro" id="IPR018335">
    <property type="entry name" value="Tscrpt_reg_HTH_Crp-type_CS"/>
</dbReference>
<name>A0A545TFI3_9PROT</name>
<evidence type="ECO:0000256" key="3">
    <source>
        <dbReference type="ARBA" id="ARBA00023163"/>
    </source>
</evidence>
<dbReference type="SMART" id="SM00100">
    <property type="entry name" value="cNMP"/>
    <property type="match status" value="1"/>
</dbReference>
<dbReference type="InterPro" id="IPR036388">
    <property type="entry name" value="WH-like_DNA-bd_sf"/>
</dbReference>
<protein>
    <submittedName>
        <fullName evidence="6">Cyclic nucleotide-binding domain-containing protein</fullName>
    </submittedName>
</protein>
<evidence type="ECO:0000259" key="5">
    <source>
        <dbReference type="PROSITE" id="PS51063"/>
    </source>
</evidence>